<reference evidence="2" key="1">
    <citation type="submission" date="2019-03" db="EMBL/GenBank/DDBJ databases">
        <title>Long read genome sequence of the mycoparasitic Pythium oligandrum ATCC 38472 isolated from sugarbeet rhizosphere.</title>
        <authorList>
            <person name="Gaulin E."/>
        </authorList>
    </citation>
    <scope>NUCLEOTIDE SEQUENCE</scope>
    <source>
        <strain evidence="2">ATCC 38472_TT</strain>
    </source>
</reference>
<proteinExistence type="predicted"/>
<dbReference type="AlphaFoldDB" id="A0A8K1FMC4"/>
<feature type="transmembrane region" description="Helical" evidence="1">
    <location>
        <begin position="361"/>
        <end position="386"/>
    </location>
</feature>
<evidence type="ECO:0000313" key="3">
    <source>
        <dbReference type="Proteomes" id="UP000794436"/>
    </source>
</evidence>
<feature type="transmembrane region" description="Helical" evidence="1">
    <location>
        <begin position="442"/>
        <end position="458"/>
    </location>
</feature>
<feature type="transmembrane region" description="Helical" evidence="1">
    <location>
        <begin position="326"/>
        <end position="349"/>
    </location>
</feature>
<dbReference type="Proteomes" id="UP000794436">
    <property type="component" value="Unassembled WGS sequence"/>
</dbReference>
<feature type="transmembrane region" description="Helical" evidence="1">
    <location>
        <begin position="21"/>
        <end position="42"/>
    </location>
</feature>
<accession>A0A8K1FMC4</accession>
<organism evidence="2 3">
    <name type="scientific">Pythium oligandrum</name>
    <name type="common">Mycoparasitic fungus</name>
    <dbReference type="NCBI Taxonomy" id="41045"/>
    <lineage>
        <taxon>Eukaryota</taxon>
        <taxon>Sar</taxon>
        <taxon>Stramenopiles</taxon>
        <taxon>Oomycota</taxon>
        <taxon>Peronosporomycetes</taxon>
        <taxon>Pythiales</taxon>
        <taxon>Pythiaceae</taxon>
        <taxon>Pythium</taxon>
    </lineage>
</organism>
<evidence type="ECO:0000313" key="2">
    <source>
        <dbReference type="EMBL" id="TMW66134.1"/>
    </source>
</evidence>
<dbReference type="OrthoDB" id="165008at2759"/>
<feature type="transmembrane region" description="Helical" evidence="1">
    <location>
        <begin position="416"/>
        <end position="435"/>
    </location>
</feature>
<protein>
    <submittedName>
        <fullName evidence="2">Uncharacterized protein</fullName>
    </submittedName>
</protein>
<sequence length="677" mass="76594">MTSKGNKYRVKNNSKMAIGKILHLLHRAAICGIALRVVYLSFSATYGAFILLRGDRYDWGSRDNGAYAYPVVQQYAGTDSIRQSPLVLKALGGDTTPLVGKSLYLREDSASFTPCTTFIDELQAEIFSDEFMRSVYTAIEEGTGYYVPEFNNTVELIAPVVDCSMGETGESDTTGARFHFLARKMADHDQVLLVVVSLSNQQYNIPEQLETGAAGIASVQMIYSMRDTDVRNYFAVSIGYPTEPFGFRAYEFVEMSADGQWALQSIPSHSMELTKSLFTSFRVGFYIKGETEQSSIDNMIWTISTNAQEVIEQWHWTSKAVLHDSWAWVHGIQFLIGTRLFASLFVLAIATYQNFRTGKMWIGDAFVSLSTSQLINGFAVLFSWFMNEFWALHEYSFHMAYNLVDVYDLEFYEAPMYADLFTIYLSACGIIGTLFRERIDPFLALICFEIGYTYRINLVDLVPSIRDQIVAHATEFYRRGDIRPYADQGSISPMSLWLSHPIGKKNYSFLISCLAPMFFTLIVIILYVIGRKMYRRFNPSAIKNQQNTSGTARRASTEDMMLAQKRVLTLFEVATGAELENRFGLVADYESCRFIKGMKFASADGIYSNGFVIANKKFLVQASDFWTILLIKTVRARVANVYVYEVNGSTVQPRARLLYAHTMTMVDLVNLNVSVLS</sequence>
<comment type="caution">
    <text evidence="2">The sequence shown here is derived from an EMBL/GenBank/DDBJ whole genome shotgun (WGS) entry which is preliminary data.</text>
</comment>
<keyword evidence="1" id="KW-0812">Transmembrane</keyword>
<gene>
    <name evidence="2" type="ORF">Poli38472_003899</name>
</gene>
<keyword evidence="1" id="KW-1133">Transmembrane helix</keyword>
<keyword evidence="1" id="KW-0472">Membrane</keyword>
<name>A0A8K1FMC4_PYTOL</name>
<keyword evidence="3" id="KW-1185">Reference proteome</keyword>
<evidence type="ECO:0000256" key="1">
    <source>
        <dbReference type="SAM" id="Phobius"/>
    </source>
</evidence>
<feature type="transmembrane region" description="Helical" evidence="1">
    <location>
        <begin position="507"/>
        <end position="529"/>
    </location>
</feature>
<dbReference type="EMBL" id="SPLM01000036">
    <property type="protein sequence ID" value="TMW66134.1"/>
    <property type="molecule type" value="Genomic_DNA"/>
</dbReference>